<dbReference type="SUPFAM" id="SSF56112">
    <property type="entry name" value="Protein kinase-like (PK-like)"/>
    <property type="match status" value="1"/>
</dbReference>
<dbReference type="STRING" id="37001.A0A1A9WV92"/>
<protein>
    <submittedName>
        <fullName evidence="2">CHK domain-containing protein</fullName>
    </submittedName>
</protein>
<keyword evidence="3" id="KW-1185">Reference proteome</keyword>
<evidence type="ECO:0000313" key="2">
    <source>
        <dbReference type="EnsemblMetazoa" id="GBRI033727-PA"/>
    </source>
</evidence>
<dbReference type="InterPro" id="IPR011009">
    <property type="entry name" value="Kinase-like_dom_sf"/>
</dbReference>
<dbReference type="VEuPathDB" id="VectorBase:GBRI033727"/>
<dbReference type="Proteomes" id="UP000091820">
    <property type="component" value="Unassembled WGS sequence"/>
</dbReference>
<reference evidence="3" key="1">
    <citation type="submission" date="2014-03" db="EMBL/GenBank/DDBJ databases">
        <authorList>
            <person name="Aksoy S."/>
            <person name="Warren W."/>
            <person name="Wilson R.K."/>
        </authorList>
    </citation>
    <scope>NUCLEOTIDE SEQUENCE [LARGE SCALE GENOMIC DNA]</scope>
    <source>
        <strain evidence="3">IAEA</strain>
    </source>
</reference>
<proteinExistence type="predicted"/>
<dbReference type="EnsemblMetazoa" id="GBRI033727-RA">
    <property type="protein sequence ID" value="GBRI033727-PA"/>
    <property type="gene ID" value="GBRI033727"/>
</dbReference>
<organism evidence="2 3">
    <name type="scientific">Glossina brevipalpis</name>
    <dbReference type="NCBI Taxonomy" id="37001"/>
    <lineage>
        <taxon>Eukaryota</taxon>
        <taxon>Metazoa</taxon>
        <taxon>Ecdysozoa</taxon>
        <taxon>Arthropoda</taxon>
        <taxon>Hexapoda</taxon>
        <taxon>Insecta</taxon>
        <taxon>Pterygota</taxon>
        <taxon>Neoptera</taxon>
        <taxon>Endopterygota</taxon>
        <taxon>Diptera</taxon>
        <taxon>Brachycera</taxon>
        <taxon>Muscomorpha</taxon>
        <taxon>Hippoboscoidea</taxon>
        <taxon>Glossinidae</taxon>
        <taxon>Glossina</taxon>
    </lineage>
</organism>
<accession>A0A1A9WV92</accession>
<evidence type="ECO:0000313" key="3">
    <source>
        <dbReference type="Proteomes" id="UP000091820"/>
    </source>
</evidence>
<name>A0A1A9WV92_9MUSC</name>
<feature type="domain" description="CHK kinase-like" evidence="1">
    <location>
        <begin position="134"/>
        <end position="326"/>
    </location>
</feature>
<dbReference type="AlphaFoldDB" id="A0A1A9WV92"/>
<evidence type="ECO:0000259" key="1">
    <source>
        <dbReference type="SMART" id="SM00587"/>
    </source>
</evidence>
<sequence length="413" mass="48273">MSQHSSGGIPKWIQVKLFEDVFRQTQPKYENTRNFKVFHALAPGENYSTVMLKIEAEVMLKDGLTDILSYMLKIEHTSEDLQKDIKKFDPFDIENGMYKEIIPAFEDLYKKVGKQIRFAPKSYTLTQGTQENYVLLEDLKRYGFRNVIRQDCLDLEHLKHALEKLAQWHAASAVMVQENGLFNIKYQRGMLNEDGKELLKNIFKTAGQNVLENVTKLEGHEEYYDNMRNFLSKFIDILFENVRVDPKEFNVLNHGDYWTNNIMFQYNSDGSIKETIPVDFQGPRYGSPAQDLLYLILTSAKLDIKIAKFDYLVKFYHQKLIENLFTLNYSESLPNLRDLHQMIIKYGLWATVPITMTLPIILCQPSDKASLDNLICNTDNSQEFKNLLYSNTLYLQHLKLVLPWLSYRGAFDY</sequence>
<dbReference type="Pfam" id="PF02958">
    <property type="entry name" value="EcKL"/>
    <property type="match status" value="1"/>
</dbReference>
<reference evidence="2" key="2">
    <citation type="submission" date="2020-05" db="UniProtKB">
        <authorList>
            <consortium name="EnsemblMetazoa"/>
        </authorList>
    </citation>
    <scope>IDENTIFICATION</scope>
    <source>
        <strain evidence="2">IAEA</strain>
    </source>
</reference>
<dbReference type="PANTHER" id="PTHR11012">
    <property type="entry name" value="PROTEIN KINASE-LIKE DOMAIN-CONTAINING"/>
    <property type="match status" value="1"/>
</dbReference>
<dbReference type="PANTHER" id="PTHR11012:SF6">
    <property type="entry name" value="CHK DOMAIN OV1-RELATED"/>
    <property type="match status" value="1"/>
</dbReference>
<dbReference type="InterPro" id="IPR004119">
    <property type="entry name" value="EcKL"/>
</dbReference>
<dbReference type="InterPro" id="IPR015897">
    <property type="entry name" value="CHK_kinase-like"/>
</dbReference>
<dbReference type="SMART" id="SM00587">
    <property type="entry name" value="CHK"/>
    <property type="match status" value="1"/>
</dbReference>
<dbReference type="Gene3D" id="3.90.1200.10">
    <property type="match status" value="1"/>
</dbReference>